<dbReference type="Pfam" id="PF04367">
    <property type="entry name" value="DUF502"/>
    <property type="match status" value="1"/>
</dbReference>
<dbReference type="AlphaFoldDB" id="A0A545UJR0"/>
<reference evidence="2 3" key="1">
    <citation type="submission" date="2019-07" db="EMBL/GenBank/DDBJ databases">
        <title>Draft genome for Aliikangiella sp. M105.</title>
        <authorList>
            <person name="Wang G."/>
        </authorList>
    </citation>
    <scope>NUCLEOTIDE SEQUENCE [LARGE SCALE GENOMIC DNA]</scope>
    <source>
        <strain evidence="2 3">M105</strain>
    </source>
</reference>
<dbReference type="InterPro" id="IPR007462">
    <property type="entry name" value="COV1-like"/>
</dbReference>
<dbReference type="PANTHER" id="PTHR31876">
    <property type="entry name" value="COV-LIKE PROTEIN 1"/>
    <property type="match status" value="1"/>
</dbReference>
<evidence type="ECO:0000313" key="3">
    <source>
        <dbReference type="Proteomes" id="UP000315439"/>
    </source>
</evidence>
<feature type="transmembrane region" description="Helical" evidence="1">
    <location>
        <begin position="12"/>
        <end position="36"/>
    </location>
</feature>
<feature type="transmembrane region" description="Helical" evidence="1">
    <location>
        <begin position="56"/>
        <end position="77"/>
    </location>
</feature>
<name>A0A545UJR0_9GAMM</name>
<dbReference type="EMBL" id="VIKS01000001">
    <property type="protein sequence ID" value="TQV89701.1"/>
    <property type="molecule type" value="Genomic_DNA"/>
</dbReference>
<evidence type="ECO:0000256" key="1">
    <source>
        <dbReference type="SAM" id="Phobius"/>
    </source>
</evidence>
<dbReference type="PANTHER" id="PTHR31876:SF26">
    <property type="entry name" value="PROTEIN LIKE COV 2"/>
    <property type="match status" value="1"/>
</dbReference>
<comment type="caution">
    <text evidence="2">The sequence shown here is derived from an EMBL/GenBank/DDBJ whole genome shotgun (WGS) entry which is preliminary data.</text>
</comment>
<sequence>MSRLKVFVRKALLGGILVLLPVVILGAVFRWVFYFVTDLIQPLTDYMTSHYHLPELMADIMVIALILAACFAIGTIVSTSIGKWLHGHFDKYLVRLAPGYRIVKEIVSQVFGGSEASPFAKGEVVRVQLFGEACATKVTAIVTARHADNTVTIFMPTGPNPTSGNIYHVPEKLVEFYPEATVEQMMKSIIACGAGSAELFKQGKGQ</sequence>
<proteinExistence type="predicted"/>
<accession>A0A545UJR0</accession>
<keyword evidence="1" id="KW-1133">Transmembrane helix</keyword>
<evidence type="ECO:0000313" key="2">
    <source>
        <dbReference type="EMBL" id="TQV89701.1"/>
    </source>
</evidence>
<gene>
    <name evidence="2" type="ORF">FLL46_02125</name>
</gene>
<keyword evidence="1" id="KW-0472">Membrane</keyword>
<protein>
    <submittedName>
        <fullName evidence="2">DUF502 domain-containing protein</fullName>
    </submittedName>
</protein>
<keyword evidence="3" id="KW-1185">Reference proteome</keyword>
<dbReference type="RefSeq" id="WP_142891765.1">
    <property type="nucleotide sequence ID" value="NZ_ML660160.1"/>
</dbReference>
<dbReference type="Proteomes" id="UP000315439">
    <property type="component" value="Unassembled WGS sequence"/>
</dbReference>
<keyword evidence="1" id="KW-0812">Transmembrane</keyword>
<organism evidence="2 3">
    <name type="scientific">Aliikangiella coralliicola</name>
    <dbReference type="NCBI Taxonomy" id="2592383"/>
    <lineage>
        <taxon>Bacteria</taxon>
        <taxon>Pseudomonadati</taxon>
        <taxon>Pseudomonadota</taxon>
        <taxon>Gammaproteobacteria</taxon>
        <taxon>Oceanospirillales</taxon>
        <taxon>Pleioneaceae</taxon>
        <taxon>Aliikangiella</taxon>
    </lineage>
</organism>
<dbReference type="OrthoDB" id="9780267at2"/>